<dbReference type="HOGENOM" id="CLU_1773483_0_0_6"/>
<dbReference type="GeneID" id="28542412"/>
<keyword evidence="1" id="KW-0732">Signal</keyword>
<feature type="signal peptide" evidence="1">
    <location>
        <begin position="1"/>
        <end position="23"/>
    </location>
</feature>
<dbReference type="Pfam" id="PF18492">
    <property type="entry name" value="ORF_2_N"/>
    <property type="match status" value="1"/>
</dbReference>
<reference evidence="4" key="1">
    <citation type="submission" date="2014-09" db="EMBL/GenBank/DDBJ databases">
        <authorList>
            <person name="Hjerde E."/>
        </authorList>
    </citation>
    <scope>NUCLEOTIDE SEQUENCE [LARGE SCALE GENOMIC DNA]</scope>
    <source>
        <strain evidence="4">06/09/139</strain>
    </source>
</reference>
<keyword evidence="4" id="KW-1185">Reference proteome</keyword>
<feature type="domain" description="ASP external chaperone" evidence="2">
    <location>
        <begin position="23"/>
        <end position="142"/>
    </location>
</feature>
<dbReference type="EMBL" id="LN554847">
    <property type="protein sequence ID" value="CED56819.1"/>
    <property type="molecule type" value="Genomic_DNA"/>
</dbReference>
<dbReference type="OrthoDB" id="5918302at2"/>
<feature type="chain" id="PRO_5001857285" evidence="1">
    <location>
        <begin position="24"/>
        <end position="146"/>
    </location>
</feature>
<gene>
    <name evidence="3" type="ORF">AWOD_II_0168</name>
</gene>
<accession>A0A090IBJ9</accession>
<evidence type="ECO:0000313" key="4">
    <source>
        <dbReference type="Proteomes" id="UP000032427"/>
    </source>
</evidence>
<evidence type="ECO:0000256" key="1">
    <source>
        <dbReference type="SAM" id="SignalP"/>
    </source>
</evidence>
<organism evidence="3 4">
    <name type="scientific">Aliivibrio wodanis</name>
    <dbReference type="NCBI Taxonomy" id="80852"/>
    <lineage>
        <taxon>Bacteria</taxon>
        <taxon>Pseudomonadati</taxon>
        <taxon>Pseudomonadota</taxon>
        <taxon>Gammaproteobacteria</taxon>
        <taxon>Vibrionales</taxon>
        <taxon>Vibrionaceae</taxon>
        <taxon>Aliivibrio</taxon>
    </lineage>
</organism>
<dbReference type="PATRIC" id="fig|80852.17.peg.2914"/>
<dbReference type="KEGG" id="awd:AWOD_II_0168"/>
<proteinExistence type="predicted"/>
<protein>
    <submittedName>
        <fullName evidence="3">Putative exported protein</fullName>
    </submittedName>
</protein>
<dbReference type="Proteomes" id="UP000032427">
    <property type="component" value="Chromosome 2"/>
</dbReference>
<sequence length="146" mass="15740">MKKINNVLFSLAMGSLISFSALAEDVVLNGQSYKVLNSKEVVRASSAGHGQSGEVNASSVRVGDKVVSSQDDRALMITGSIEVEVSEQKAKDIAEQFNLEFIGYIDGLALLNAEEGTDIIELEKALNTKVDTPVRVELNLQNIMPN</sequence>
<evidence type="ECO:0000259" key="2">
    <source>
        <dbReference type="Pfam" id="PF18492"/>
    </source>
</evidence>
<dbReference type="AlphaFoldDB" id="A0A090IBJ9"/>
<name>A0A090IBJ9_9GAMM</name>
<dbReference type="InterPro" id="IPR040536">
    <property type="entry name" value="ASPCH"/>
</dbReference>
<evidence type="ECO:0000313" key="3">
    <source>
        <dbReference type="EMBL" id="CED56819.1"/>
    </source>
</evidence>